<dbReference type="AlphaFoldDB" id="A0A194VI82"/>
<keyword evidence="3" id="KW-0689">Ribosomal protein</keyword>
<evidence type="ECO:0000313" key="4">
    <source>
        <dbReference type="Proteomes" id="UP000078559"/>
    </source>
</evidence>
<dbReference type="GO" id="GO:0005840">
    <property type="term" value="C:ribosome"/>
    <property type="evidence" value="ECO:0007669"/>
    <property type="project" value="UniProtKB-KW"/>
</dbReference>
<evidence type="ECO:0000256" key="1">
    <source>
        <dbReference type="ARBA" id="ARBA00008889"/>
    </source>
</evidence>
<dbReference type="OrthoDB" id="360689at2759"/>
<sequence length="342" mass="37068">MPPRIQCHASRRLVASTKPSRIYLPSRCAVPTWQSSSSSVPTPRQYATASSIASMLRLPDDYVPPTKPPSARRSEERKAQLLRTYTSLLRSTPLMLIFQHNNITAKEWAALRRELRSALAAVPPPAASPDGKTPVDITPSILLQVVRTHMFSQALKVEEFFDPATIPSSQKTGAKAEYTHDLSMAAYKAVKAIDKAIPEDSMYAQVAPLMIGPLALLTFPSVSPQHLAAALSVLSPSPPGFPAPTRKKSPGYYDLTTQSGLHKLLLVGARIEGKLFDLEGAKWVGGIGGGLDGLRAQLVTMLQGAGMGLTTALEGASKSLWVTMESRRTMLEDEQNEGEKKE</sequence>
<proteinExistence type="inferred from homology"/>
<dbReference type="InterPro" id="IPR047865">
    <property type="entry name" value="Ribosomal_uL10_bac_type"/>
</dbReference>
<comment type="similarity">
    <text evidence="1">Belongs to the universal ribosomal protein uL10 family.</text>
</comment>
<keyword evidence="3" id="KW-0687">Ribonucleoprotein</keyword>
<dbReference type="Proteomes" id="UP000078559">
    <property type="component" value="Unassembled WGS sequence"/>
</dbReference>
<dbReference type="InterPro" id="IPR043141">
    <property type="entry name" value="Ribosomal_uL10-like_sf"/>
</dbReference>
<dbReference type="Gene3D" id="3.30.70.1730">
    <property type="match status" value="1"/>
</dbReference>
<protein>
    <submittedName>
        <fullName evidence="3">54S ribosomal protein L11, mitochondrial</fullName>
    </submittedName>
</protein>
<keyword evidence="4" id="KW-1185">Reference proteome</keyword>
<feature type="region of interest" description="Disordered" evidence="2">
    <location>
        <begin position="58"/>
        <end position="78"/>
    </location>
</feature>
<accession>A0A194VI82</accession>
<dbReference type="SUPFAM" id="SSF160369">
    <property type="entry name" value="Ribosomal protein L10-like"/>
    <property type="match status" value="1"/>
</dbReference>
<name>A0A194VI82_CYTMA</name>
<evidence type="ECO:0000256" key="2">
    <source>
        <dbReference type="SAM" id="MobiDB-lite"/>
    </source>
</evidence>
<dbReference type="PANTHER" id="PTHR11560">
    <property type="entry name" value="39S RIBOSOMAL PROTEIN L10, MITOCHONDRIAL"/>
    <property type="match status" value="1"/>
</dbReference>
<organism evidence="3 4">
    <name type="scientific">Cytospora mali</name>
    <name type="common">Apple Valsa canker fungus</name>
    <name type="synonym">Valsa mali</name>
    <dbReference type="NCBI Taxonomy" id="578113"/>
    <lineage>
        <taxon>Eukaryota</taxon>
        <taxon>Fungi</taxon>
        <taxon>Dikarya</taxon>
        <taxon>Ascomycota</taxon>
        <taxon>Pezizomycotina</taxon>
        <taxon>Sordariomycetes</taxon>
        <taxon>Sordariomycetidae</taxon>
        <taxon>Diaporthales</taxon>
        <taxon>Cytosporaceae</taxon>
        <taxon>Cytospora</taxon>
    </lineage>
</organism>
<gene>
    <name evidence="3" type="ORF">VM1G_10343</name>
</gene>
<reference evidence="3" key="1">
    <citation type="submission" date="2014-12" db="EMBL/GenBank/DDBJ databases">
        <title>Genome Sequence of Valsa Canker Pathogens Uncovers a Specific Adaption of Colonization on Woody Bark.</title>
        <authorList>
            <person name="Yin Z."/>
            <person name="Liu H."/>
            <person name="Gao X."/>
            <person name="Li Z."/>
            <person name="Song N."/>
            <person name="Ke X."/>
            <person name="Dai Q."/>
            <person name="Wu Y."/>
            <person name="Sun Y."/>
            <person name="Xu J.-R."/>
            <person name="Kang Z.K."/>
            <person name="Wang L."/>
            <person name="Huang L."/>
        </authorList>
    </citation>
    <scope>NUCLEOTIDE SEQUENCE [LARGE SCALE GENOMIC DNA]</scope>
    <source>
        <strain evidence="3">03-8</strain>
    </source>
</reference>
<dbReference type="SMR" id="A0A194VI82"/>
<evidence type="ECO:0000313" key="3">
    <source>
        <dbReference type="EMBL" id="KUI63595.1"/>
    </source>
</evidence>
<dbReference type="EMBL" id="KN796113">
    <property type="protein sequence ID" value="KUI63595.1"/>
    <property type="molecule type" value="Genomic_DNA"/>
</dbReference>